<keyword evidence="6" id="KW-0863">Zinc-finger</keyword>
<feature type="region of interest" description="Disordered" evidence="9">
    <location>
        <begin position="1"/>
        <end position="114"/>
    </location>
</feature>
<keyword evidence="3" id="KW-0808">Transferase</keyword>
<keyword evidence="8" id="KW-0862">Zinc</keyword>
<protein>
    <recommendedName>
        <fullName evidence="2">RBR-type E3 ubiquitin transferase</fullName>
        <ecNumber evidence="2">2.3.2.31</ecNumber>
    </recommendedName>
</protein>
<feature type="compositionally biased region" description="Low complexity" evidence="9">
    <location>
        <begin position="193"/>
        <end position="232"/>
    </location>
</feature>
<gene>
    <name evidence="11" type="ORF">B0A54_15754</name>
</gene>
<comment type="catalytic activity">
    <reaction evidence="1">
        <text>[E2 ubiquitin-conjugating enzyme]-S-ubiquitinyl-L-cysteine + [acceptor protein]-L-lysine = [E2 ubiquitin-conjugating enzyme]-L-cysteine + [acceptor protein]-N(6)-ubiquitinyl-L-lysine.</text>
        <dbReference type="EC" id="2.3.2.31"/>
    </reaction>
</comment>
<dbReference type="PANTHER" id="PTHR11685">
    <property type="entry name" value="RBR FAMILY RING FINGER AND IBR DOMAIN-CONTAINING"/>
    <property type="match status" value="1"/>
</dbReference>
<evidence type="ECO:0000256" key="5">
    <source>
        <dbReference type="ARBA" id="ARBA00022737"/>
    </source>
</evidence>
<feature type="region of interest" description="Disordered" evidence="9">
    <location>
        <begin position="147"/>
        <end position="241"/>
    </location>
</feature>
<sequence length="630" mass="70466">MATSNLAGRSRGSKVSVRPHRSKVSTRHTSSKSTPEDAETAKPDVDELRQRRAAYFARPVAERQKVIRPKTSRVTPATSKAVRTDDSERRRKKRSHKSSSSRKEQGLRTTESAASKSADYVYNAMPGGRADDGVSIPVDVLDPAQVAEPSEKRHGQRPSSSSHRQSVSRISRNLEQELTPDDSISVVAERRSSSLLTGSSRSRPSLKRSTTTSSKLPIIDETSNTSSVLSSRRSSKRDSTLLGSLLRRQSASTIPIAPRLVECLTCGSDDIPHAQSAKLACGHRMCHECLIRVFNMSVNDPAHMPPRCCTDDHIPLKHVDKLFDLKFKTLWNRKYQEYHTKNRIYCPAPKCGEWIKPSHIHRDVQGRKYAHCPRCKTKVCTLCNNKMHRSKDCPDDPETAKLVDQAKEKGWQRCFNCSSMVELKEGCNHMTCRCLAEFCMVCGSKWKTCECPWFAYSNLPGPDQLREMRVPEPIQAIYRRVYNAAGHAQPIPAPPLQGVQPHERTYHQEMDHRRRQERLDAELAGRLQLASLMETQDQGLPQARPHTETWGLGNAAEHFMNEDFVQNAANVVMAAFGDANMGRRGERVSGRRRRARVPEQGDTATGLVPNFLGDESVLGVPAGRAGRAPV</sequence>
<organism evidence="11 12">
    <name type="scientific">Friedmanniomyces endolithicus</name>
    <dbReference type="NCBI Taxonomy" id="329885"/>
    <lineage>
        <taxon>Eukaryota</taxon>
        <taxon>Fungi</taxon>
        <taxon>Dikarya</taxon>
        <taxon>Ascomycota</taxon>
        <taxon>Pezizomycotina</taxon>
        <taxon>Dothideomycetes</taxon>
        <taxon>Dothideomycetidae</taxon>
        <taxon>Mycosphaerellales</taxon>
        <taxon>Teratosphaeriaceae</taxon>
        <taxon>Friedmanniomyces</taxon>
    </lineage>
</organism>
<dbReference type="GO" id="GO:0061630">
    <property type="term" value="F:ubiquitin protein ligase activity"/>
    <property type="evidence" value="ECO:0007669"/>
    <property type="project" value="UniProtKB-EC"/>
</dbReference>
<dbReference type="GO" id="GO:0016567">
    <property type="term" value="P:protein ubiquitination"/>
    <property type="evidence" value="ECO:0007669"/>
    <property type="project" value="InterPro"/>
</dbReference>
<keyword evidence="4" id="KW-0479">Metal-binding</keyword>
<proteinExistence type="predicted"/>
<evidence type="ECO:0000256" key="4">
    <source>
        <dbReference type="ARBA" id="ARBA00022723"/>
    </source>
</evidence>
<feature type="domain" description="RING-type" evidence="10">
    <location>
        <begin position="259"/>
        <end position="460"/>
    </location>
</feature>
<dbReference type="Pfam" id="PF01485">
    <property type="entry name" value="IBR"/>
    <property type="match status" value="1"/>
</dbReference>
<dbReference type="InterPro" id="IPR002867">
    <property type="entry name" value="IBR_dom"/>
</dbReference>
<dbReference type="OrthoDB" id="9977870at2759"/>
<dbReference type="AlphaFoldDB" id="A0A4U0U6L5"/>
<evidence type="ECO:0000259" key="10">
    <source>
        <dbReference type="PROSITE" id="PS51873"/>
    </source>
</evidence>
<dbReference type="SUPFAM" id="SSF57850">
    <property type="entry name" value="RING/U-box"/>
    <property type="match status" value="2"/>
</dbReference>
<name>A0A4U0U6L5_9PEZI</name>
<dbReference type="Proteomes" id="UP000310066">
    <property type="component" value="Unassembled WGS sequence"/>
</dbReference>
<evidence type="ECO:0000313" key="12">
    <source>
        <dbReference type="Proteomes" id="UP000310066"/>
    </source>
</evidence>
<dbReference type="InterPro" id="IPR044066">
    <property type="entry name" value="TRIAD_supradom"/>
</dbReference>
<keyword evidence="5" id="KW-0677">Repeat</keyword>
<reference evidence="11 12" key="1">
    <citation type="submission" date="2017-03" db="EMBL/GenBank/DDBJ databases">
        <title>Genomes of endolithic fungi from Antarctica.</title>
        <authorList>
            <person name="Coleine C."/>
            <person name="Masonjones S."/>
            <person name="Stajich J.E."/>
        </authorList>
    </citation>
    <scope>NUCLEOTIDE SEQUENCE [LARGE SCALE GENOMIC DNA]</scope>
    <source>
        <strain evidence="11 12">CCFEE 5311</strain>
    </source>
</reference>
<keyword evidence="7" id="KW-0833">Ubl conjugation pathway</keyword>
<feature type="compositionally biased region" description="Basic residues" evidence="9">
    <location>
        <begin position="90"/>
        <end position="100"/>
    </location>
</feature>
<evidence type="ECO:0000256" key="7">
    <source>
        <dbReference type="ARBA" id="ARBA00022786"/>
    </source>
</evidence>
<dbReference type="CDD" id="cd22584">
    <property type="entry name" value="Rcat_RBR_unk"/>
    <property type="match status" value="1"/>
</dbReference>
<evidence type="ECO:0000313" key="11">
    <source>
        <dbReference type="EMBL" id="TKA30833.1"/>
    </source>
</evidence>
<feature type="compositionally biased region" description="Basic residues" evidence="9">
    <location>
        <begin position="17"/>
        <end position="30"/>
    </location>
</feature>
<accession>A0A4U0U6L5</accession>
<evidence type="ECO:0000256" key="3">
    <source>
        <dbReference type="ARBA" id="ARBA00022679"/>
    </source>
</evidence>
<feature type="region of interest" description="Disordered" evidence="9">
    <location>
        <begin position="585"/>
        <end position="608"/>
    </location>
</feature>
<feature type="compositionally biased region" description="Basic and acidic residues" evidence="9">
    <location>
        <begin position="39"/>
        <end position="50"/>
    </location>
</feature>
<evidence type="ECO:0000256" key="2">
    <source>
        <dbReference type="ARBA" id="ARBA00012251"/>
    </source>
</evidence>
<dbReference type="EC" id="2.3.2.31" evidence="2"/>
<evidence type="ECO:0000256" key="8">
    <source>
        <dbReference type="ARBA" id="ARBA00022833"/>
    </source>
</evidence>
<dbReference type="Gene3D" id="1.20.120.1750">
    <property type="match status" value="1"/>
</dbReference>
<dbReference type="EMBL" id="NAJP01000100">
    <property type="protein sequence ID" value="TKA30833.1"/>
    <property type="molecule type" value="Genomic_DNA"/>
</dbReference>
<dbReference type="CDD" id="cd20335">
    <property type="entry name" value="BRcat_RBR"/>
    <property type="match status" value="1"/>
</dbReference>
<evidence type="ECO:0000256" key="6">
    <source>
        <dbReference type="ARBA" id="ARBA00022771"/>
    </source>
</evidence>
<dbReference type="InterPro" id="IPR017907">
    <property type="entry name" value="Znf_RING_CS"/>
</dbReference>
<dbReference type="PROSITE" id="PS51873">
    <property type="entry name" value="TRIAD"/>
    <property type="match status" value="1"/>
</dbReference>
<dbReference type="STRING" id="329885.A0A4U0U6L5"/>
<dbReference type="PROSITE" id="PS00518">
    <property type="entry name" value="ZF_RING_1"/>
    <property type="match status" value="1"/>
</dbReference>
<comment type="caution">
    <text evidence="11">The sequence shown here is derived from an EMBL/GenBank/DDBJ whole genome shotgun (WGS) entry which is preliminary data.</text>
</comment>
<dbReference type="GO" id="GO:0008270">
    <property type="term" value="F:zinc ion binding"/>
    <property type="evidence" value="ECO:0007669"/>
    <property type="project" value="UniProtKB-KW"/>
</dbReference>
<feature type="compositionally biased region" description="Low complexity" evidence="9">
    <location>
        <begin position="157"/>
        <end position="171"/>
    </location>
</feature>
<evidence type="ECO:0000256" key="9">
    <source>
        <dbReference type="SAM" id="MobiDB-lite"/>
    </source>
</evidence>
<dbReference type="InterPro" id="IPR031127">
    <property type="entry name" value="E3_UB_ligase_RBR"/>
</dbReference>
<evidence type="ECO:0000256" key="1">
    <source>
        <dbReference type="ARBA" id="ARBA00001798"/>
    </source>
</evidence>